<dbReference type="SMART" id="SM00979">
    <property type="entry name" value="TIFY"/>
    <property type="match status" value="1"/>
</dbReference>
<gene>
    <name evidence="5" type="ORF">SAY86_006635</name>
</gene>
<evidence type="ECO:0000256" key="2">
    <source>
        <dbReference type="RuleBase" id="RU369065"/>
    </source>
</evidence>
<dbReference type="GO" id="GO:0005634">
    <property type="term" value="C:nucleus"/>
    <property type="evidence" value="ECO:0007669"/>
    <property type="project" value="UniProtKB-SubCell"/>
</dbReference>
<evidence type="ECO:0000259" key="4">
    <source>
        <dbReference type="PROSITE" id="PS51320"/>
    </source>
</evidence>
<comment type="domain">
    <text evidence="2">The jas domain is required for interaction with COI1.</text>
</comment>
<keyword evidence="6" id="KW-1185">Reference proteome</keyword>
<feature type="compositionally biased region" description="Polar residues" evidence="3">
    <location>
        <begin position="19"/>
        <end position="31"/>
    </location>
</feature>
<evidence type="ECO:0000313" key="6">
    <source>
        <dbReference type="Proteomes" id="UP001346149"/>
    </source>
</evidence>
<dbReference type="EMBL" id="JAXQNO010000017">
    <property type="protein sequence ID" value="KAK4779107.1"/>
    <property type="molecule type" value="Genomic_DNA"/>
</dbReference>
<dbReference type="Proteomes" id="UP001346149">
    <property type="component" value="Unassembled WGS sequence"/>
</dbReference>
<evidence type="ECO:0000256" key="3">
    <source>
        <dbReference type="SAM" id="MobiDB-lite"/>
    </source>
</evidence>
<feature type="region of interest" description="Disordered" evidence="3">
    <location>
        <begin position="1"/>
        <end position="50"/>
    </location>
</feature>
<keyword evidence="2" id="KW-1184">Jasmonic acid signaling pathway</keyword>
<proteinExistence type="inferred from homology"/>
<feature type="compositionally biased region" description="Basic and acidic residues" evidence="3">
    <location>
        <begin position="7"/>
        <end position="16"/>
    </location>
</feature>
<dbReference type="InterPro" id="IPR040390">
    <property type="entry name" value="TIFY/JAZ"/>
</dbReference>
<evidence type="ECO:0000313" key="5">
    <source>
        <dbReference type="EMBL" id="KAK4779107.1"/>
    </source>
</evidence>
<dbReference type="PANTHER" id="PTHR33077:SF17">
    <property type="entry name" value="PROTEIN TIFY 5B"/>
    <property type="match status" value="1"/>
</dbReference>
<comment type="function">
    <text evidence="2">Repressor of jasmonate responses.</text>
</comment>
<feature type="region of interest" description="Disordered" evidence="3">
    <location>
        <begin position="87"/>
        <end position="141"/>
    </location>
</feature>
<dbReference type="GO" id="GO:2000022">
    <property type="term" value="P:regulation of jasmonic acid mediated signaling pathway"/>
    <property type="evidence" value="ECO:0007669"/>
    <property type="project" value="UniProtKB-UniRule"/>
</dbReference>
<organism evidence="5 6">
    <name type="scientific">Trapa natans</name>
    <name type="common">Water chestnut</name>
    <dbReference type="NCBI Taxonomy" id="22666"/>
    <lineage>
        <taxon>Eukaryota</taxon>
        <taxon>Viridiplantae</taxon>
        <taxon>Streptophyta</taxon>
        <taxon>Embryophyta</taxon>
        <taxon>Tracheophyta</taxon>
        <taxon>Spermatophyta</taxon>
        <taxon>Magnoliopsida</taxon>
        <taxon>eudicotyledons</taxon>
        <taxon>Gunneridae</taxon>
        <taxon>Pentapetalae</taxon>
        <taxon>rosids</taxon>
        <taxon>malvids</taxon>
        <taxon>Myrtales</taxon>
        <taxon>Lythraceae</taxon>
        <taxon>Trapa</taxon>
    </lineage>
</organism>
<accession>A0AAN7LEJ7</accession>
<name>A0AAN7LEJ7_TRANT</name>
<dbReference type="GO" id="GO:0031347">
    <property type="term" value="P:regulation of defense response"/>
    <property type="evidence" value="ECO:0007669"/>
    <property type="project" value="UniProtKB-UniRule"/>
</dbReference>
<dbReference type="AlphaFoldDB" id="A0AAN7LEJ7"/>
<comment type="similarity">
    <text evidence="1 2">Belongs to the TIFY/JAZ family.</text>
</comment>
<dbReference type="Pfam" id="PF06200">
    <property type="entry name" value="tify"/>
    <property type="match status" value="1"/>
</dbReference>
<dbReference type="GO" id="GO:0009611">
    <property type="term" value="P:response to wounding"/>
    <property type="evidence" value="ECO:0007669"/>
    <property type="project" value="UniProtKB-UniRule"/>
</dbReference>
<reference evidence="5 6" key="1">
    <citation type="journal article" date="2023" name="Hortic Res">
        <title>Pangenome of water caltrop reveals structural variations and asymmetric subgenome divergence after allopolyploidization.</title>
        <authorList>
            <person name="Zhang X."/>
            <person name="Chen Y."/>
            <person name="Wang L."/>
            <person name="Yuan Y."/>
            <person name="Fang M."/>
            <person name="Shi L."/>
            <person name="Lu R."/>
            <person name="Comes H.P."/>
            <person name="Ma Y."/>
            <person name="Chen Y."/>
            <person name="Huang G."/>
            <person name="Zhou Y."/>
            <person name="Zheng Z."/>
            <person name="Qiu Y."/>
        </authorList>
    </citation>
    <scope>NUCLEOTIDE SEQUENCE [LARGE SCALE GENOMIC DNA]</scope>
    <source>
        <strain evidence="5">F231</strain>
    </source>
</reference>
<sequence length="141" mass="15708">MINLSEPDVKMKKLDSEPTDASSNQSQQLQSVDLHLQPRAKISGDDDGKQQPLTIFYDGNVCVSNVTHQQARTILYLARREMELERIAKSPKGSGGSGPASSSWQPYRTYSPNNTASMKRSLQMFLQKRKSRTHSTPASNP</sequence>
<keyword evidence="2" id="KW-0539">Nucleus</keyword>
<evidence type="ECO:0000256" key="1">
    <source>
        <dbReference type="ARBA" id="ARBA00008614"/>
    </source>
</evidence>
<protein>
    <recommendedName>
        <fullName evidence="2">Protein TIFY</fullName>
    </recommendedName>
    <alternativeName>
        <fullName evidence="2">Jasmonate ZIM domain-containing protein</fullName>
    </alternativeName>
</protein>
<feature type="compositionally biased region" description="Polar residues" evidence="3">
    <location>
        <begin position="104"/>
        <end position="120"/>
    </location>
</feature>
<comment type="subcellular location">
    <subcellularLocation>
        <location evidence="2">Nucleus</location>
    </subcellularLocation>
</comment>
<dbReference type="PROSITE" id="PS51320">
    <property type="entry name" value="TIFY"/>
    <property type="match status" value="1"/>
</dbReference>
<comment type="caution">
    <text evidence="5">The sequence shown here is derived from an EMBL/GenBank/DDBJ whole genome shotgun (WGS) entry which is preliminary data.</text>
</comment>
<dbReference type="InterPro" id="IPR010399">
    <property type="entry name" value="Tify_dom"/>
</dbReference>
<dbReference type="PANTHER" id="PTHR33077">
    <property type="entry name" value="PROTEIN TIFY 4A-RELATED-RELATED"/>
    <property type="match status" value="1"/>
</dbReference>
<feature type="domain" description="Tify" evidence="4">
    <location>
        <begin position="46"/>
        <end position="80"/>
    </location>
</feature>